<dbReference type="Pfam" id="PF03745">
    <property type="entry name" value="DUF309"/>
    <property type="match status" value="1"/>
</dbReference>
<dbReference type="Proteomes" id="UP000535491">
    <property type="component" value="Unassembled WGS sequence"/>
</dbReference>
<dbReference type="AlphaFoldDB" id="A0A7W2A8Q4"/>
<dbReference type="Gene3D" id="1.10.3450.10">
    <property type="entry name" value="TTHA0068-like"/>
    <property type="match status" value="1"/>
</dbReference>
<dbReference type="PANTHER" id="PTHR34796:SF1">
    <property type="entry name" value="EXPRESSED PROTEIN"/>
    <property type="match status" value="1"/>
</dbReference>
<gene>
    <name evidence="1" type="ORF">H1191_11180</name>
</gene>
<dbReference type="PANTHER" id="PTHR34796">
    <property type="entry name" value="EXPRESSED PROTEIN"/>
    <property type="match status" value="1"/>
</dbReference>
<name>A0A7W2A8Q4_9BACL</name>
<evidence type="ECO:0000313" key="2">
    <source>
        <dbReference type="Proteomes" id="UP000535491"/>
    </source>
</evidence>
<comment type="caution">
    <text evidence="1">The sequence shown here is derived from an EMBL/GenBank/DDBJ whole genome shotgun (WGS) entry which is preliminary data.</text>
</comment>
<accession>A0A7W2A8Q4</accession>
<dbReference type="InterPro" id="IPR023203">
    <property type="entry name" value="TTHA0068_sf"/>
</dbReference>
<evidence type="ECO:0000313" key="1">
    <source>
        <dbReference type="EMBL" id="MBA4494870.1"/>
    </source>
</evidence>
<dbReference type="EMBL" id="JACEIQ010000010">
    <property type="protein sequence ID" value="MBA4494870.1"/>
    <property type="molecule type" value="Genomic_DNA"/>
</dbReference>
<dbReference type="SUPFAM" id="SSF140663">
    <property type="entry name" value="TTHA0068-like"/>
    <property type="match status" value="1"/>
</dbReference>
<dbReference type="InterPro" id="IPR005500">
    <property type="entry name" value="DUF309"/>
</dbReference>
<proteinExistence type="predicted"/>
<sequence>MAEHTYDYPQLYIDFLYYFNVEQDYYECHEVLEELWLEEGRDRFYQGLLQIAVGLYHFQNGNIGGAVKMMKAAHDKLAEYPEPFRMGIDLQQVKRETEHYLKRLERFSEHPFSFYHFKMELADPVLQDLVKQRAD</sequence>
<organism evidence="1 2">
    <name type="scientific">Paenactinomyces guangxiensis</name>
    <dbReference type="NCBI Taxonomy" id="1490290"/>
    <lineage>
        <taxon>Bacteria</taxon>
        <taxon>Bacillati</taxon>
        <taxon>Bacillota</taxon>
        <taxon>Bacilli</taxon>
        <taxon>Bacillales</taxon>
        <taxon>Thermoactinomycetaceae</taxon>
        <taxon>Paenactinomyces</taxon>
    </lineage>
</organism>
<protein>
    <submittedName>
        <fullName evidence="1">DUF309 domain-containing protein</fullName>
    </submittedName>
</protein>
<keyword evidence="2" id="KW-1185">Reference proteome</keyword>
<reference evidence="1 2" key="1">
    <citation type="submission" date="2020-07" db="EMBL/GenBank/DDBJ databases">
        <authorList>
            <person name="Feng H."/>
        </authorList>
    </citation>
    <scope>NUCLEOTIDE SEQUENCE [LARGE SCALE GENOMIC DNA]</scope>
    <source>
        <strain evidence="2">s-10</strain>
    </source>
</reference>
<dbReference type="RefSeq" id="WP_181752107.1">
    <property type="nucleotide sequence ID" value="NZ_JACEIQ010000010.1"/>
</dbReference>